<protein>
    <submittedName>
        <fullName evidence="3">Uncharacterized protein</fullName>
    </submittedName>
</protein>
<evidence type="ECO:0000313" key="3">
    <source>
        <dbReference type="EMBL" id="MFD2920376.1"/>
    </source>
</evidence>
<organism evidence="3 4">
    <name type="scientific">Terrimonas rubra</name>
    <dbReference type="NCBI Taxonomy" id="1035890"/>
    <lineage>
        <taxon>Bacteria</taxon>
        <taxon>Pseudomonadati</taxon>
        <taxon>Bacteroidota</taxon>
        <taxon>Chitinophagia</taxon>
        <taxon>Chitinophagales</taxon>
        <taxon>Chitinophagaceae</taxon>
        <taxon>Terrimonas</taxon>
    </lineage>
</organism>
<feature type="compositionally biased region" description="Polar residues" evidence="1">
    <location>
        <begin position="118"/>
        <end position="133"/>
    </location>
</feature>
<sequence length="305" mass="35149">MSSVYAKQVLQEYKTKRASSALSPALVHPTPAKLRDECLLVFKERFKRKDEHILRFFFGPTDDITQYPKLIDKCDIDRFRPLVNILRNPERKTDDINIELLAWLINFEPRPFDVFNSPLSKDFTNTETNPSNEEQPDKIPPKEKEGGKVPPIPPEPEHTVYSSPKKHSLKKIGIYTSILIFVITGIYIIYNSNKSTSDTPMVMGKTLNGPEACMYWTGDHYEQVSCQDKKDGLVIALDSFKLQHFRKITRPDTITQNHVGRVWYIKNGGDIEFYTADGMHPVEIKKRLKPATAYIIDKYILSRTN</sequence>
<keyword evidence="2" id="KW-0812">Transmembrane</keyword>
<name>A0ABW6A7Y8_9BACT</name>
<feature type="compositionally biased region" description="Basic and acidic residues" evidence="1">
    <location>
        <begin position="135"/>
        <end position="147"/>
    </location>
</feature>
<keyword evidence="2" id="KW-0472">Membrane</keyword>
<evidence type="ECO:0000256" key="2">
    <source>
        <dbReference type="SAM" id="Phobius"/>
    </source>
</evidence>
<dbReference type="Proteomes" id="UP001597511">
    <property type="component" value="Unassembled WGS sequence"/>
</dbReference>
<proteinExistence type="predicted"/>
<accession>A0ABW6A7Y8</accession>
<feature type="transmembrane region" description="Helical" evidence="2">
    <location>
        <begin position="172"/>
        <end position="190"/>
    </location>
</feature>
<keyword evidence="4" id="KW-1185">Reference proteome</keyword>
<reference evidence="4" key="1">
    <citation type="journal article" date="2019" name="Int. J. Syst. Evol. Microbiol.">
        <title>The Global Catalogue of Microorganisms (GCM) 10K type strain sequencing project: providing services to taxonomists for standard genome sequencing and annotation.</title>
        <authorList>
            <consortium name="The Broad Institute Genomics Platform"/>
            <consortium name="The Broad Institute Genome Sequencing Center for Infectious Disease"/>
            <person name="Wu L."/>
            <person name="Ma J."/>
        </authorList>
    </citation>
    <scope>NUCLEOTIDE SEQUENCE [LARGE SCALE GENOMIC DNA]</scope>
    <source>
        <strain evidence="4">KCTC 23299</strain>
    </source>
</reference>
<gene>
    <name evidence="3" type="ORF">ACFS6H_11680</name>
</gene>
<evidence type="ECO:0000256" key="1">
    <source>
        <dbReference type="SAM" id="MobiDB-lite"/>
    </source>
</evidence>
<feature type="region of interest" description="Disordered" evidence="1">
    <location>
        <begin position="118"/>
        <end position="162"/>
    </location>
</feature>
<keyword evidence="2" id="KW-1133">Transmembrane helix</keyword>
<comment type="caution">
    <text evidence="3">The sequence shown here is derived from an EMBL/GenBank/DDBJ whole genome shotgun (WGS) entry which is preliminary data.</text>
</comment>
<evidence type="ECO:0000313" key="4">
    <source>
        <dbReference type="Proteomes" id="UP001597511"/>
    </source>
</evidence>
<dbReference type="RefSeq" id="WP_386098602.1">
    <property type="nucleotide sequence ID" value="NZ_JBHUOZ010000003.1"/>
</dbReference>
<dbReference type="EMBL" id="JBHUOZ010000003">
    <property type="protein sequence ID" value="MFD2920376.1"/>
    <property type="molecule type" value="Genomic_DNA"/>
</dbReference>